<dbReference type="PANTHER" id="PTHR33048">
    <property type="entry name" value="PTH11-LIKE INTEGRAL MEMBRANE PROTEIN (AFU_ORTHOLOGUE AFUA_5G11245)"/>
    <property type="match status" value="1"/>
</dbReference>
<dbReference type="AlphaFoldDB" id="W6QSZ0"/>
<keyword evidence="1" id="KW-0472">Membrane</keyword>
<name>W6QSZ0_PENRF</name>
<sequence length="128" mass="14058">MYSAVVAACDFTIGSLPIFMVRRLQMKRGTKFAVPAILGLAYIASVAVIVRIPFLHYAGRPDFLWIAAGSLMTLRPLLRVLSKSGSSVTNQHRLVTSFPMLSSCSDGEDLESPCEYQTHSYNCGHFAN</sequence>
<dbReference type="InterPro" id="IPR052337">
    <property type="entry name" value="SAT4-like"/>
</dbReference>
<reference evidence="2" key="1">
    <citation type="journal article" date="2014" name="Nat. Commun.">
        <title>Multiple recent horizontal transfers of a large genomic region in cheese making fungi.</title>
        <authorList>
            <person name="Cheeseman K."/>
            <person name="Ropars J."/>
            <person name="Renault P."/>
            <person name="Dupont J."/>
            <person name="Gouzy J."/>
            <person name="Branca A."/>
            <person name="Abraham A.L."/>
            <person name="Ceppi M."/>
            <person name="Conseiller E."/>
            <person name="Debuchy R."/>
            <person name="Malagnac F."/>
            <person name="Goarin A."/>
            <person name="Silar P."/>
            <person name="Lacoste S."/>
            <person name="Sallet E."/>
            <person name="Bensimon A."/>
            <person name="Giraud T."/>
            <person name="Brygoo Y."/>
        </authorList>
    </citation>
    <scope>NUCLEOTIDE SEQUENCE [LARGE SCALE GENOMIC DNA]</scope>
    <source>
        <strain evidence="2">FM164</strain>
    </source>
</reference>
<evidence type="ECO:0000256" key="1">
    <source>
        <dbReference type="SAM" id="Phobius"/>
    </source>
</evidence>
<proteinExistence type="predicted"/>
<dbReference type="PANTHER" id="PTHR33048:SF96">
    <property type="entry name" value="INTEGRAL MEMBRANE PROTEIN"/>
    <property type="match status" value="1"/>
</dbReference>
<feature type="transmembrane region" description="Helical" evidence="1">
    <location>
        <begin position="32"/>
        <end position="57"/>
    </location>
</feature>
<gene>
    <name evidence="2" type="ORF">PROQFM164_S02g002778</name>
</gene>
<keyword evidence="1" id="KW-0812">Transmembrane</keyword>
<evidence type="ECO:0000313" key="3">
    <source>
        <dbReference type="Proteomes" id="UP000030686"/>
    </source>
</evidence>
<dbReference type="EMBL" id="HG792016">
    <property type="protein sequence ID" value="CDM32627.1"/>
    <property type="molecule type" value="Genomic_DNA"/>
</dbReference>
<evidence type="ECO:0000313" key="2">
    <source>
        <dbReference type="EMBL" id="CDM32627.1"/>
    </source>
</evidence>
<organism evidence="2 3">
    <name type="scientific">Penicillium roqueforti (strain FM164)</name>
    <dbReference type="NCBI Taxonomy" id="1365484"/>
    <lineage>
        <taxon>Eukaryota</taxon>
        <taxon>Fungi</taxon>
        <taxon>Dikarya</taxon>
        <taxon>Ascomycota</taxon>
        <taxon>Pezizomycotina</taxon>
        <taxon>Eurotiomycetes</taxon>
        <taxon>Eurotiomycetidae</taxon>
        <taxon>Eurotiales</taxon>
        <taxon>Aspergillaceae</taxon>
        <taxon>Penicillium</taxon>
    </lineage>
</organism>
<dbReference type="Proteomes" id="UP000030686">
    <property type="component" value="Unassembled WGS sequence"/>
</dbReference>
<keyword evidence="1" id="KW-1133">Transmembrane helix</keyword>
<accession>W6QSZ0</accession>
<keyword evidence="3" id="KW-1185">Reference proteome</keyword>
<dbReference type="STRING" id="1365484.W6QSZ0"/>
<dbReference type="OrthoDB" id="3897607at2759"/>
<protein>
    <submittedName>
        <fullName evidence="2">Genomic scaffold, ProqFM164S02</fullName>
    </submittedName>
</protein>